<evidence type="ECO:0000259" key="8">
    <source>
        <dbReference type="PROSITE" id="PS50001"/>
    </source>
</evidence>
<comment type="similarity">
    <text evidence="7">Belongs to the protein kinase superfamily. Tyr protein kinase family.</text>
</comment>
<feature type="domain" description="SH2" evidence="8">
    <location>
        <begin position="89"/>
        <end position="182"/>
    </location>
</feature>
<accession>A0A0V1BWI2</accession>
<dbReference type="Gene3D" id="1.10.510.10">
    <property type="entry name" value="Transferase(Phosphotransferase) domain 1"/>
    <property type="match status" value="1"/>
</dbReference>
<dbReference type="InterPro" id="IPR000980">
    <property type="entry name" value="SH2"/>
</dbReference>
<gene>
    <name evidence="10" type="primary">V-FES</name>
    <name evidence="10" type="ORF">T01_11935</name>
</gene>
<reference evidence="10 11" key="1">
    <citation type="submission" date="2015-01" db="EMBL/GenBank/DDBJ databases">
        <title>Evolution of Trichinella species and genotypes.</title>
        <authorList>
            <person name="Korhonen P.K."/>
            <person name="Edoardo P."/>
            <person name="Giuseppe L.R."/>
            <person name="Gasser R.B."/>
        </authorList>
    </citation>
    <scope>NUCLEOTIDE SEQUENCE [LARGE SCALE GENOMIC DNA]</scope>
    <source>
        <strain evidence="10">ISS3</strain>
    </source>
</reference>
<protein>
    <recommendedName>
        <fullName evidence="7">Tyrosine-protein kinase</fullName>
        <ecNumber evidence="7">2.7.10.2</ecNumber>
    </recommendedName>
</protein>
<keyword evidence="6" id="KW-0727">SH2 domain</keyword>
<evidence type="ECO:0000256" key="6">
    <source>
        <dbReference type="PROSITE-ProRule" id="PRU00191"/>
    </source>
</evidence>
<dbReference type="SUPFAM" id="SSF55550">
    <property type="entry name" value="SH2 domain"/>
    <property type="match status" value="1"/>
</dbReference>
<sequence length="495" mass="57264">MAGTSNDLQRFKNMNISVYERTSRRLAGSLRFLALKFINYVLHPSSMYDSFFWRKMFSRSRRKLDKGSSSLKDTSSEKSRDETIQMRPYFFGFLPRDDVETLLEKNGDFLVRKTEHGKEHSSGYCISGISSNTIYHLAIQLNNKGYFAGDHHYKSVSDLMDDAIAKQAISTHKGVFILKNPVIRPEWIINEMQLEFKETLEEGHFGIVQHAIMHTGNGEVTDVAVKFLKGKDIPLDERKQFFSECRRFRNLKHRNLVRFFGVSVDTKQVKLIMEYCDSKKNALFSWDISEANFNLFYFFSNSDSDQPSEKEPRQVHLEEQRSFLLLCILWDGIYRCRGHCSSSLVAVLRDLAARNCLLKKGLLKISDFGMAREGGIYKIHNAAKPVPIKWTPPDSIRTRIYTEKSDVWSYGILMWEIFTEGKSPYSEEEELMGDSFVIKLIKFLLDGRKRLTPPADMPASLVQLMMQCWELSPDNRPAFSTIKKKVEAICKGRDF</sequence>
<name>A0A0V1BWI2_TRISP</name>
<comment type="caution">
    <text evidence="10">The sequence shown here is derived from an EMBL/GenBank/DDBJ whole genome shotgun (WGS) entry which is preliminary data.</text>
</comment>
<keyword evidence="4 7" id="KW-0067">ATP-binding</keyword>
<evidence type="ECO:0000256" key="7">
    <source>
        <dbReference type="RuleBase" id="RU362096"/>
    </source>
</evidence>
<proteinExistence type="inferred from homology"/>
<dbReference type="AlphaFoldDB" id="A0A0V1BWI2"/>
<keyword evidence="2 7" id="KW-0547">Nucleotide-binding</keyword>
<organism evidence="10 11">
    <name type="scientific">Trichinella spiralis</name>
    <name type="common">Trichina worm</name>
    <dbReference type="NCBI Taxonomy" id="6334"/>
    <lineage>
        <taxon>Eukaryota</taxon>
        <taxon>Metazoa</taxon>
        <taxon>Ecdysozoa</taxon>
        <taxon>Nematoda</taxon>
        <taxon>Enoplea</taxon>
        <taxon>Dorylaimia</taxon>
        <taxon>Trichinellida</taxon>
        <taxon>Trichinellidae</taxon>
        <taxon>Trichinella</taxon>
    </lineage>
</organism>
<evidence type="ECO:0000256" key="3">
    <source>
        <dbReference type="ARBA" id="ARBA00022777"/>
    </source>
</evidence>
<dbReference type="InterPro" id="IPR036860">
    <property type="entry name" value="SH2_dom_sf"/>
</dbReference>
<dbReference type="Gene3D" id="3.30.200.20">
    <property type="entry name" value="Phosphorylase Kinase, domain 1"/>
    <property type="match status" value="1"/>
</dbReference>
<dbReference type="FunCoup" id="A0A0V1BWI2">
    <property type="interactions" value="23"/>
</dbReference>
<dbReference type="Pfam" id="PF07714">
    <property type="entry name" value="PK_Tyr_Ser-Thr"/>
    <property type="match status" value="2"/>
</dbReference>
<dbReference type="PROSITE" id="PS50011">
    <property type="entry name" value="PROTEIN_KINASE_DOM"/>
    <property type="match status" value="1"/>
</dbReference>
<dbReference type="PANTHER" id="PTHR24418">
    <property type="entry name" value="TYROSINE-PROTEIN KINASE"/>
    <property type="match status" value="1"/>
</dbReference>
<keyword evidence="11" id="KW-1185">Reference proteome</keyword>
<dbReference type="EMBL" id="JYDH01000008">
    <property type="protein sequence ID" value="KRY41288.1"/>
    <property type="molecule type" value="Genomic_DNA"/>
</dbReference>
<dbReference type="GO" id="GO:0004715">
    <property type="term" value="F:non-membrane spanning protein tyrosine kinase activity"/>
    <property type="evidence" value="ECO:0007669"/>
    <property type="project" value="UniProtKB-EC"/>
</dbReference>
<dbReference type="STRING" id="6334.A0A0V1BWI2"/>
<dbReference type="OrthoDB" id="535945at2759"/>
<dbReference type="InterPro" id="IPR050198">
    <property type="entry name" value="Non-receptor_tyrosine_kinases"/>
</dbReference>
<evidence type="ECO:0000256" key="2">
    <source>
        <dbReference type="ARBA" id="ARBA00022741"/>
    </source>
</evidence>
<evidence type="ECO:0000313" key="10">
    <source>
        <dbReference type="EMBL" id="KRY41288.1"/>
    </source>
</evidence>
<keyword evidence="1 7" id="KW-0808">Transferase</keyword>
<dbReference type="InterPro" id="IPR001245">
    <property type="entry name" value="Ser-Thr/Tyr_kinase_cat_dom"/>
</dbReference>
<evidence type="ECO:0000256" key="5">
    <source>
        <dbReference type="ARBA" id="ARBA00023137"/>
    </source>
</evidence>
<dbReference type="InParanoid" id="A0A0V1BWI2"/>
<evidence type="ECO:0000256" key="1">
    <source>
        <dbReference type="ARBA" id="ARBA00022679"/>
    </source>
</evidence>
<comment type="catalytic activity">
    <reaction evidence="7">
        <text>L-tyrosyl-[protein] + ATP = O-phospho-L-tyrosyl-[protein] + ADP + H(+)</text>
        <dbReference type="Rhea" id="RHEA:10596"/>
        <dbReference type="Rhea" id="RHEA-COMP:10136"/>
        <dbReference type="Rhea" id="RHEA-COMP:20101"/>
        <dbReference type="ChEBI" id="CHEBI:15378"/>
        <dbReference type="ChEBI" id="CHEBI:30616"/>
        <dbReference type="ChEBI" id="CHEBI:46858"/>
        <dbReference type="ChEBI" id="CHEBI:61978"/>
        <dbReference type="ChEBI" id="CHEBI:456216"/>
        <dbReference type="EC" id="2.7.10.2"/>
    </reaction>
</comment>
<dbReference type="eggNOG" id="KOG0194">
    <property type="taxonomic scope" value="Eukaryota"/>
</dbReference>
<evidence type="ECO:0000256" key="4">
    <source>
        <dbReference type="ARBA" id="ARBA00022840"/>
    </source>
</evidence>
<dbReference type="InterPro" id="IPR000719">
    <property type="entry name" value="Prot_kinase_dom"/>
</dbReference>
<dbReference type="GO" id="GO:0005524">
    <property type="term" value="F:ATP binding"/>
    <property type="evidence" value="ECO:0007669"/>
    <property type="project" value="UniProtKB-KW"/>
</dbReference>
<dbReference type="InterPro" id="IPR011009">
    <property type="entry name" value="Kinase-like_dom_sf"/>
</dbReference>
<evidence type="ECO:0000313" key="11">
    <source>
        <dbReference type="Proteomes" id="UP000054776"/>
    </source>
</evidence>
<dbReference type="Gene3D" id="3.30.505.10">
    <property type="entry name" value="SH2 domain"/>
    <property type="match status" value="1"/>
</dbReference>
<keyword evidence="3 7" id="KW-0418">Kinase</keyword>
<evidence type="ECO:0000259" key="9">
    <source>
        <dbReference type="PROSITE" id="PS50011"/>
    </source>
</evidence>
<dbReference type="Proteomes" id="UP000054776">
    <property type="component" value="Unassembled WGS sequence"/>
</dbReference>
<dbReference type="SUPFAM" id="SSF56112">
    <property type="entry name" value="Protein kinase-like (PK-like)"/>
    <property type="match status" value="1"/>
</dbReference>
<keyword evidence="5 7" id="KW-0829">Tyrosine-protein kinase</keyword>
<dbReference type="PROSITE" id="PS50001">
    <property type="entry name" value="SH2"/>
    <property type="match status" value="1"/>
</dbReference>
<dbReference type="EC" id="2.7.10.2" evidence="7"/>
<dbReference type="SMART" id="SM00252">
    <property type="entry name" value="SH2"/>
    <property type="match status" value="1"/>
</dbReference>
<feature type="domain" description="Protein kinase" evidence="9">
    <location>
        <begin position="194"/>
        <end position="495"/>
    </location>
</feature>
<dbReference type="PRINTS" id="PR00109">
    <property type="entry name" value="TYRKINASE"/>
</dbReference>
<dbReference type="Pfam" id="PF00017">
    <property type="entry name" value="SH2"/>
    <property type="match status" value="1"/>
</dbReference>